<keyword evidence="9 11" id="KW-0739">Sodium transport</keyword>
<feature type="transmembrane region" description="Helical" evidence="12">
    <location>
        <begin position="50"/>
        <end position="77"/>
    </location>
</feature>
<keyword evidence="3 11" id="KW-0894">Sodium channel</keyword>
<keyword evidence="8 12" id="KW-0472">Membrane</keyword>
<evidence type="ECO:0000256" key="7">
    <source>
        <dbReference type="ARBA" id="ARBA00023065"/>
    </source>
</evidence>
<keyword evidence="2 11" id="KW-0813">Transport</keyword>
<gene>
    <name evidence="13" type="ORF">OKA104_LOCUS29180</name>
</gene>
<evidence type="ECO:0000256" key="1">
    <source>
        <dbReference type="ARBA" id="ARBA00004141"/>
    </source>
</evidence>
<reference evidence="13" key="1">
    <citation type="submission" date="2021-02" db="EMBL/GenBank/DDBJ databases">
        <authorList>
            <person name="Nowell W R."/>
        </authorList>
    </citation>
    <scope>NUCLEOTIDE SEQUENCE</scope>
</reference>
<keyword evidence="4 11" id="KW-0812">Transmembrane</keyword>
<keyword evidence="10 11" id="KW-0407">Ion channel</keyword>
<evidence type="ECO:0000313" key="14">
    <source>
        <dbReference type="Proteomes" id="UP000663881"/>
    </source>
</evidence>
<evidence type="ECO:0000256" key="12">
    <source>
        <dbReference type="SAM" id="Phobius"/>
    </source>
</evidence>
<evidence type="ECO:0000256" key="6">
    <source>
        <dbReference type="ARBA" id="ARBA00023053"/>
    </source>
</evidence>
<evidence type="ECO:0000256" key="4">
    <source>
        <dbReference type="ARBA" id="ARBA00022692"/>
    </source>
</evidence>
<organism evidence="13 14">
    <name type="scientific">Adineta steineri</name>
    <dbReference type="NCBI Taxonomy" id="433720"/>
    <lineage>
        <taxon>Eukaryota</taxon>
        <taxon>Metazoa</taxon>
        <taxon>Spiralia</taxon>
        <taxon>Gnathifera</taxon>
        <taxon>Rotifera</taxon>
        <taxon>Eurotatoria</taxon>
        <taxon>Bdelloidea</taxon>
        <taxon>Adinetida</taxon>
        <taxon>Adinetidae</taxon>
        <taxon>Adineta</taxon>
    </lineage>
</organism>
<dbReference type="Gene3D" id="1.10.287.770">
    <property type="entry name" value="YojJ-like"/>
    <property type="match status" value="1"/>
</dbReference>
<evidence type="ECO:0000256" key="11">
    <source>
        <dbReference type="RuleBase" id="RU000679"/>
    </source>
</evidence>
<feature type="non-terminal residue" evidence="13">
    <location>
        <position position="1"/>
    </location>
</feature>
<dbReference type="Pfam" id="PF00858">
    <property type="entry name" value="ASC"/>
    <property type="match status" value="1"/>
</dbReference>
<dbReference type="PRINTS" id="PR01078">
    <property type="entry name" value="AMINACHANNEL"/>
</dbReference>
<keyword evidence="7 11" id="KW-0406">Ion transport</keyword>
<dbReference type="GO" id="GO:0005886">
    <property type="term" value="C:plasma membrane"/>
    <property type="evidence" value="ECO:0007669"/>
    <property type="project" value="TreeGrafter"/>
</dbReference>
<comment type="subcellular location">
    <subcellularLocation>
        <location evidence="1">Membrane</location>
        <topology evidence="1">Multi-pass membrane protein</topology>
    </subcellularLocation>
</comment>
<dbReference type="InterPro" id="IPR001873">
    <property type="entry name" value="ENaC"/>
</dbReference>
<comment type="similarity">
    <text evidence="11">Belongs to the amiloride-sensitive sodium channel (TC 1.A.6) family.</text>
</comment>
<proteinExistence type="inferred from homology"/>
<dbReference type="EMBL" id="CAJOAY010002936">
    <property type="protein sequence ID" value="CAF3990441.1"/>
    <property type="molecule type" value="Genomic_DNA"/>
</dbReference>
<dbReference type="GO" id="GO:0015280">
    <property type="term" value="F:ligand-gated sodium channel activity"/>
    <property type="evidence" value="ECO:0007669"/>
    <property type="project" value="TreeGrafter"/>
</dbReference>
<accession>A0A819N2K2</accession>
<keyword evidence="5 12" id="KW-1133">Transmembrane helix</keyword>
<evidence type="ECO:0000256" key="8">
    <source>
        <dbReference type="ARBA" id="ARBA00023136"/>
    </source>
</evidence>
<evidence type="ECO:0000256" key="9">
    <source>
        <dbReference type="ARBA" id="ARBA00023201"/>
    </source>
</evidence>
<comment type="caution">
    <text evidence="13">The sequence shown here is derived from an EMBL/GenBank/DDBJ whole genome shotgun (WGS) entry which is preliminary data.</text>
</comment>
<name>A0A819N2K2_9BILA</name>
<dbReference type="Gene3D" id="2.60.470.10">
    <property type="entry name" value="Acid-sensing ion channels like domains"/>
    <property type="match status" value="1"/>
</dbReference>
<evidence type="ECO:0000256" key="2">
    <source>
        <dbReference type="ARBA" id="ARBA00022448"/>
    </source>
</evidence>
<evidence type="ECO:0000313" key="13">
    <source>
        <dbReference type="EMBL" id="CAF3990441.1"/>
    </source>
</evidence>
<keyword evidence="6" id="KW-0915">Sodium</keyword>
<dbReference type="AlphaFoldDB" id="A0A819N2K2"/>
<evidence type="ECO:0000256" key="5">
    <source>
        <dbReference type="ARBA" id="ARBA00022989"/>
    </source>
</evidence>
<dbReference type="Proteomes" id="UP000663881">
    <property type="component" value="Unassembled WGS sequence"/>
</dbReference>
<protein>
    <submittedName>
        <fullName evidence="13">Uncharacterized protein</fullName>
    </submittedName>
</protein>
<evidence type="ECO:0000256" key="3">
    <source>
        <dbReference type="ARBA" id="ARBA00022461"/>
    </source>
</evidence>
<dbReference type="PANTHER" id="PTHR11690">
    <property type="entry name" value="AMILORIDE-SENSITIVE SODIUM CHANNEL-RELATED"/>
    <property type="match status" value="1"/>
</dbReference>
<sequence length="897" mass="103124">MSTIITNDKIAVKDERKWHRRHSIIREFSLNTSTHGIPGIARGTSIQNRVFWSVSLIGFTAIMIYFIVKAILAYFGYPTQFNLDIVSEWPQYFPAVTICNSSPLRFDKFIESFLNYTNSLNLTNSNDTSTFSPLQATYIPDFLIDKVNKNESLESMFYSLSSMLYKCTYNGLPCSAADFISFTTAYYGRCYTFNAKMINSNGNSLHYGNENGGNGILELELYVHNHQYVPCFTTGIGVVSVVHDNAQIPLVDAAGIELAPRRKHKLAYKKKQTFLLPLPYTPCTNKVPSDMQTMLTHYNGADYGYVDYEQCGCIDPTLWNIRSLTLPSTNKTIFAPLCKSNDTCFIGAVNTLLNSFDLQNIYCFDCLQQCTLKNFFIQTSSLAAVFEWEMHGIKAFVENSSIPLPSDWSAAWRTYVQDSYLVLRVVRETNLIENYTQNAQLNVVDVLSNIGGQTGLWIGITSLNEVNDQLIKSFKQDQKIGTSTQASSLLNDPLSFDDSSDIYIKTTKTLRNFTINELEDHLVELKRKNMNTSGIISKLLTKYCTECLDSERTTAIPVQESYKKRISELETICFDKKQTSGFPSLGVIAILIDYYSRVELNLDKVLFYINLSNEVDRKFKLDPHKCVSVIRLLIHKNSFDKAIELIDSLGQYDVVPNYMYRRIRDLLLDAYILLNFEQFQNLVNKLLKNNYVDPSSTVLSLIVRKSYQDNGPLQAFETIKNILVQWNNLVGMFPIIRKLLRDDCTEELKQVLIKIGKIRSRTYAYEQLAFGLIHERRLSEAVKVCQHISRATFEEHCQRYVRELFFISTDIQNNDDESISSNNLITNDIYESNHVFDTNTISLVNFIDYIEQYPSITRHLSIDTLFYSLFKAYEKINRLDEFTKLMRNYSSKYIRHL</sequence>
<evidence type="ECO:0000256" key="10">
    <source>
        <dbReference type="ARBA" id="ARBA00023303"/>
    </source>
</evidence>